<feature type="transmembrane region" description="Helical" evidence="1">
    <location>
        <begin position="48"/>
        <end position="68"/>
    </location>
</feature>
<organism evidence="3">
    <name type="scientific">marine sediment metagenome</name>
    <dbReference type="NCBI Taxonomy" id="412755"/>
    <lineage>
        <taxon>unclassified sequences</taxon>
        <taxon>metagenomes</taxon>
        <taxon>ecological metagenomes</taxon>
    </lineage>
</organism>
<evidence type="ECO:0000313" key="3">
    <source>
        <dbReference type="EMBL" id="KKM21862.1"/>
    </source>
</evidence>
<feature type="domain" description="DUF5658" evidence="2">
    <location>
        <begin position="10"/>
        <end position="100"/>
    </location>
</feature>
<evidence type="ECO:0000256" key="1">
    <source>
        <dbReference type="SAM" id="Phobius"/>
    </source>
</evidence>
<proteinExistence type="predicted"/>
<name>A0A0F9I2T7_9ZZZZ</name>
<keyword evidence="1" id="KW-0812">Transmembrane</keyword>
<reference evidence="3" key="1">
    <citation type="journal article" date="2015" name="Nature">
        <title>Complex archaea that bridge the gap between prokaryotes and eukaryotes.</title>
        <authorList>
            <person name="Spang A."/>
            <person name="Saw J.H."/>
            <person name="Jorgensen S.L."/>
            <person name="Zaremba-Niedzwiedzka K."/>
            <person name="Martijn J."/>
            <person name="Lind A.E."/>
            <person name="van Eijk R."/>
            <person name="Schleper C."/>
            <person name="Guy L."/>
            <person name="Ettema T.J."/>
        </authorList>
    </citation>
    <scope>NUCLEOTIDE SEQUENCE</scope>
</reference>
<accession>A0A0F9I2T7</accession>
<dbReference type="InterPro" id="IPR043717">
    <property type="entry name" value="DUF5658"/>
</dbReference>
<sequence>MHEIIWLWALFLILNILDGFTTWLSIYKLPPELKGEEANPLFKDVEKQFFGSMVRKAVLVFLGLWVFLYLYNNNPIGGAFVFRVLNLVLLLAVLNNLYVYVSRRVKQRKTQTPVGLMHVLLNKLRVPKKVSRILAYYLVAGILVVASYFITAVTI</sequence>
<comment type="caution">
    <text evidence="3">The sequence shown here is derived from an EMBL/GenBank/DDBJ whole genome shotgun (WGS) entry which is preliminary data.</text>
</comment>
<feature type="transmembrane region" description="Helical" evidence="1">
    <location>
        <begin position="133"/>
        <end position="153"/>
    </location>
</feature>
<feature type="transmembrane region" description="Helical" evidence="1">
    <location>
        <begin position="80"/>
        <end position="101"/>
    </location>
</feature>
<dbReference type="AlphaFoldDB" id="A0A0F9I2T7"/>
<feature type="transmembrane region" description="Helical" evidence="1">
    <location>
        <begin position="6"/>
        <end position="27"/>
    </location>
</feature>
<keyword evidence="1" id="KW-0472">Membrane</keyword>
<protein>
    <recommendedName>
        <fullName evidence="2">DUF5658 domain-containing protein</fullName>
    </recommendedName>
</protein>
<evidence type="ECO:0000259" key="2">
    <source>
        <dbReference type="Pfam" id="PF18902"/>
    </source>
</evidence>
<gene>
    <name evidence="3" type="ORF">LCGC14_1631190</name>
</gene>
<dbReference type="EMBL" id="LAZR01013461">
    <property type="protein sequence ID" value="KKM21862.1"/>
    <property type="molecule type" value="Genomic_DNA"/>
</dbReference>
<keyword evidence="1" id="KW-1133">Transmembrane helix</keyword>
<dbReference type="Pfam" id="PF18902">
    <property type="entry name" value="DUF5658"/>
    <property type="match status" value="1"/>
</dbReference>